<evidence type="ECO:0000259" key="1">
    <source>
        <dbReference type="Pfam" id="PF05598"/>
    </source>
</evidence>
<dbReference type="Pfam" id="PF05598">
    <property type="entry name" value="DUF772"/>
    <property type="match status" value="1"/>
</dbReference>
<dbReference type="PANTHER" id="PTHR33408">
    <property type="entry name" value="TRANSPOSASE"/>
    <property type="match status" value="1"/>
</dbReference>
<feature type="domain" description="Transposase DDE" evidence="2">
    <location>
        <begin position="391"/>
        <end position="523"/>
    </location>
</feature>
<evidence type="ECO:0000313" key="4">
    <source>
        <dbReference type="Proteomes" id="UP000515480"/>
    </source>
</evidence>
<sequence>MSMQQILHKDYTSYGGTFQPSLPLNFEFQIKKDDPVRLLLHCIHQMDLTPLYRSFRRAERNLVSPHQLLAILIYAYMNQIYSSRRIEEVCLRDIHFMYLLEGQPAPDHTTIARFRRDHFAPCAKEILAQMAQFLASVGAISFENLFVDGTKIEAVAGKYTFVWKKGVAKNRTKLMEKLDTFLAGVEKEFGIHLRRGSEIRLHHLKRLRRRLKRIQKEQNIIFVYGSGRRKTVLQRTMETLDSYISRLKDYTKKLHICGERNSFSKTDYEATFMRMKEDAMKNGQLKPAYNLQYGVEASFIVWAGVYPNPTDTRTLIPFLEDFHAHIGKRSRKLVADAGYESEENYLYLREKGQASYIKPNNYEVSKKRKWKQDIGRRENMNYLAAEDVYRCAEGRRLVVTGTRRTKSARGYVSEKTMYTCTDCNGCERKKQCIHGNHSKIPMEERTKRLEVAKVFQRERAKNLARIKSTEGIVLRMNRSIQAEGVFAQIKGAFGFRRFLTRGRANVLGETILLALAHNVFKLHQKIQSGTLERHLVSLREAA</sequence>
<evidence type="ECO:0000259" key="2">
    <source>
        <dbReference type="Pfam" id="PF13751"/>
    </source>
</evidence>
<dbReference type="Pfam" id="PF13751">
    <property type="entry name" value="DDE_Tnp_1_6"/>
    <property type="match status" value="1"/>
</dbReference>
<protein>
    <submittedName>
        <fullName evidence="3">IS1182 family transposase</fullName>
    </submittedName>
</protein>
<dbReference type="InterPro" id="IPR047629">
    <property type="entry name" value="IS1182_transpos"/>
</dbReference>
<dbReference type="InterPro" id="IPR008490">
    <property type="entry name" value="Transposase_InsH_N"/>
</dbReference>
<proteinExistence type="predicted"/>
<gene>
    <name evidence="3" type="ORF">H1B31_02465</name>
</gene>
<evidence type="ECO:0000313" key="3">
    <source>
        <dbReference type="EMBL" id="QNH54840.1"/>
    </source>
</evidence>
<feature type="domain" description="Transposase InsH N-terminal" evidence="1">
    <location>
        <begin position="26"/>
        <end position="116"/>
    </location>
</feature>
<accession>A0A7G7VL47</accession>
<dbReference type="Proteomes" id="UP000515480">
    <property type="component" value="Chromosome"/>
</dbReference>
<reference evidence="3 4" key="1">
    <citation type="submission" date="2020-07" db="EMBL/GenBank/DDBJ databases">
        <title>Complete genome and description of Selenomonas timonensis sp. nov., a new bacterium isolated from a gingivitis subject.</title>
        <authorList>
            <person name="Antezack A."/>
        </authorList>
    </citation>
    <scope>NUCLEOTIDE SEQUENCE [LARGE SCALE GENOMIC DNA]</scope>
    <source>
        <strain evidence="3 4">Marseille-Q3039</strain>
    </source>
</reference>
<name>A0A7G7VL47_9FIRM</name>
<dbReference type="EMBL" id="CP060204">
    <property type="protein sequence ID" value="QNH54840.1"/>
    <property type="molecule type" value="Genomic_DNA"/>
</dbReference>
<keyword evidence="4" id="KW-1185">Reference proteome</keyword>
<dbReference type="RefSeq" id="WP_185980772.1">
    <property type="nucleotide sequence ID" value="NZ_CP060204.1"/>
</dbReference>
<dbReference type="InterPro" id="IPR025668">
    <property type="entry name" value="Tnp_DDE_dom"/>
</dbReference>
<dbReference type="PANTHER" id="PTHR33408:SF2">
    <property type="entry name" value="TRANSPOSASE DDE DOMAIN-CONTAINING PROTEIN"/>
    <property type="match status" value="1"/>
</dbReference>
<dbReference type="AlphaFoldDB" id="A0A7G7VL47"/>
<dbReference type="KEGG" id="stim:H1B31_02465"/>
<organism evidence="3 4">
    <name type="scientific">Selenomonas timonae</name>
    <dbReference type="NCBI Taxonomy" id="2754044"/>
    <lineage>
        <taxon>Bacteria</taxon>
        <taxon>Bacillati</taxon>
        <taxon>Bacillota</taxon>
        <taxon>Negativicutes</taxon>
        <taxon>Selenomonadales</taxon>
        <taxon>Selenomonadaceae</taxon>
        <taxon>Selenomonas</taxon>
    </lineage>
</organism>
<dbReference type="NCBIfam" id="NF033551">
    <property type="entry name" value="transpos_IS1182"/>
    <property type="match status" value="1"/>
</dbReference>